<evidence type="ECO:0000313" key="2">
    <source>
        <dbReference type="EMBL" id="ADZ08585.1"/>
    </source>
</evidence>
<sequence>MDVGDIISDSIKYPSSSWGKVLILGIITIASILIVPFFLVLGYMFRIIKATLAGIDELPEFDEIGDMFVDGLKVFVVGFVYAIPVWILSAIVGLVTGGNSAAAVTSLGTGYALAFILGNIVFFIIAVIIGLIELMAIANMAYNDGDLGTAFRFSEILDIIATIGWGKYIITYIVIVILAAIGVMIGVFTMFIIIGIILLPLIILPYLIMFEARGIGLLFSEAMETSAEEPLIE</sequence>
<dbReference type="InterPro" id="IPR025098">
    <property type="entry name" value="DUF4013"/>
</dbReference>
<proteinExistence type="predicted"/>
<feature type="transmembrane region" description="Helical" evidence="1">
    <location>
        <begin position="159"/>
        <end position="181"/>
    </location>
</feature>
<keyword evidence="1" id="KW-0472">Membrane</keyword>
<protein>
    <recommendedName>
        <fullName evidence="4">DUF4013 domain-containing protein</fullName>
    </recommendedName>
</protein>
<organism evidence="2 3">
    <name type="scientific">Methanobacterium lacus (strain AL-21)</name>
    <dbReference type="NCBI Taxonomy" id="877455"/>
    <lineage>
        <taxon>Archaea</taxon>
        <taxon>Methanobacteriati</taxon>
        <taxon>Methanobacteriota</taxon>
        <taxon>Methanomada group</taxon>
        <taxon>Methanobacteria</taxon>
        <taxon>Methanobacteriales</taxon>
        <taxon>Methanobacteriaceae</taxon>
        <taxon>Methanobacterium</taxon>
    </lineage>
</organism>
<name>F0T8P3_METLA</name>
<dbReference type="STRING" id="877455.Metbo_0333"/>
<gene>
    <name evidence="2" type="ordered locus">Metbo_0333</name>
</gene>
<feature type="transmembrane region" description="Helical" evidence="1">
    <location>
        <begin position="22"/>
        <end position="45"/>
    </location>
</feature>
<dbReference type="KEGG" id="mel:Metbo_0333"/>
<evidence type="ECO:0000256" key="1">
    <source>
        <dbReference type="SAM" id="Phobius"/>
    </source>
</evidence>
<dbReference type="GeneID" id="10276770"/>
<dbReference type="RefSeq" id="WP_013643936.1">
    <property type="nucleotide sequence ID" value="NC_015216.1"/>
</dbReference>
<accession>F0T8P3</accession>
<reference evidence="2 3" key="2">
    <citation type="journal article" date="2014" name="Int. J. Syst. Evol. Microbiol.">
        <title>Methanobacterium paludis sp. nov. and a novel strain of Methanobacterium lacus isolated from northern peatlands.</title>
        <authorList>
            <person name="Cadillo-Quiroz H."/>
            <person name="Brauer S.L."/>
            <person name="Goodson N."/>
            <person name="Yavitt J.B."/>
            <person name="Zinder S.H."/>
        </authorList>
    </citation>
    <scope>NUCLEOTIDE SEQUENCE [LARGE SCALE GENOMIC DNA]</scope>
    <source>
        <strain evidence="2 3">AL-21</strain>
    </source>
</reference>
<dbReference type="OrthoDB" id="107590at2157"/>
<evidence type="ECO:0000313" key="3">
    <source>
        <dbReference type="Proteomes" id="UP000007490"/>
    </source>
</evidence>
<feature type="transmembrane region" description="Helical" evidence="1">
    <location>
        <begin position="187"/>
        <end position="208"/>
    </location>
</feature>
<dbReference type="EMBL" id="CP002551">
    <property type="protein sequence ID" value="ADZ08585.1"/>
    <property type="molecule type" value="Genomic_DNA"/>
</dbReference>
<reference evidence="3" key="1">
    <citation type="submission" date="2011-02" db="EMBL/GenBank/DDBJ databases">
        <title>Complete sequence of Methanobacterium sp. AL-21.</title>
        <authorList>
            <consortium name="US DOE Joint Genome Institute"/>
            <person name="Lucas S."/>
            <person name="Copeland A."/>
            <person name="Lapidus A."/>
            <person name="Cheng J.-F."/>
            <person name="Goodwin L."/>
            <person name="Pitluck S."/>
            <person name="Chertkov O."/>
            <person name="Detter J.C."/>
            <person name="Han C."/>
            <person name="Tapia R."/>
            <person name="Land M."/>
            <person name="Hauser L."/>
            <person name="Kyrpides N."/>
            <person name="Ivanova N."/>
            <person name="Mikhailova N."/>
            <person name="Pagani I."/>
            <person name="Cadillo-Quiroz H."/>
            <person name="Imachi H."/>
            <person name="Zinder S."/>
            <person name="Liu W."/>
            <person name="Woyke T."/>
        </authorList>
    </citation>
    <scope>NUCLEOTIDE SEQUENCE [LARGE SCALE GENOMIC DNA]</scope>
    <source>
        <strain evidence="3">AL-21</strain>
    </source>
</reference>
<dbReference type="Proteomes" id="UP000007490">
    <property type="component" value="Chromosome"/>
</dbReference>
<dbReference type="eggNOG" id="arCOG02879">
    <property type="taxonomic scope" value="Archaea"/>
</dbReference>
<keyword evidence="3" id="KW-1185">Reference proteome</keyword>
<feature type="transmembrane region" description="Helical" evidence="1">
    <location>
        <begin position="115"/>
        <end position="138"/>
    </location>
</feature>
<dbReference type="HOGENOM" id="CLU_079270_3_0_2"/>
<keyword evidence="1" id="KW-0812">Transmembrane</keyword>
<dbReference type="Pfam" id="PF13197">
    <property type="entry name" value="DUF4013"/>
    <property type="match status" value="1"/>
</dbReference>
<dbReference type="AlphaFoldDB" id="F0T8P3"/>
<keyword evidence="1" id="KW-1133">Transmembrane helix</keyword>
<evidence type="ECO:0008006" key="4">
    <source>
        <dbReference type="Google" id="ProtNLM"/>
    </source>
</evidence>
<feature type="transmembrane region" description="Helical" evidence="1">
    <location>
        <begin position="74"/>
        <end position="95"/>
    </location>
</feature>